<reference evidence="2" key="1">
    <citation type="submission" date="2016-10" db="EMBL/GenBank/DDBJ databases">
        <authorList>
            <person name="Varghese N."/>
        </authorList>
    </citation>
    <scope>NUCLEOTIDE SEQUENCE [LARGE SCALE GENOMIC DNA]</scope>
    <source>
        <strain evidence="2">92MFCol6.1</strain>
    </source>
</reference>
<dbReference type="RefSeq" id="WP_080148312.1">
    <property type="nucleotide sequence ID" value="NZ_FWEU01000001.1"/>
</dbReference>
<gene>
    <name evidence="1" type="ORF">SAMN04488690_0144</name>
</gene>
<dbReference type="Proteomes" id="UP000191133">
    <property type="component" value="Unassembled WGS sequence"/>
</dbReference>
<sequence length="124" mass="13323">MNASDFPHLHAYLGRADADEDTEPSPALDPTTLVATLRRIGTGAAADGQPWPERHQLPSRCMALADADCALAGLRVVQEVLLAAERTRQNGAPEEYVGDRVMEGLMLACLALCTQASTRLQPQL</sequence>
<evidence type="ECO:0000313" key="2">
    <source>
        <dbReference type="Proteomes" id="UP000191133"/>
    </source>
</evidence>
<proteinExistence type="predicted"/>
<dbReference type="EMBL" id="FWEU01000001">
    <property type="protein sequence ID" value="SLM22483.1"/>
    <property type="molecule type" value="Genomic_DNA"/>
</dbReference>
<dbReference type="AlphaFoldDB" id="A0A1W1GSZ2"/>
<organism evidence="1 2">
    <name type="scientific">Stenotrophomonas indicatrix</name>
    <dbReference type="NCBI Taxonomy" id="2045451"/>
    <lineage>
        <taxon>Bacteria</taxon>
        <taxon>Pseudomonadati</taxon>
        <taxon>Pseudomonadota</taxon>
        <taxon>Gammaproteobacteria</taxon>
        <taxon>Lysobacterales</taxon>
        <taxon>Lysobacteraceae</taxon>
        <taxon>Stenotrophomonas</taxon>
    </lineage>
</organism>
<protein>
    <submittedName>
        <fullName evidence="1">Uncharacterized protein</fullName>
    </submittedName>
</protein>
<evidence type="ECO:0000313" key="1">
    <source>
        <dbReference type="EMBL" id="SLM22483.1"/>
    </source>
</evidence>
<name>A0A1W1GSZ2_9GAMM</name>
<accession>A0A1W1GSZ2</accession>